<sequence>MSKRKKCPLCDKALPACICQHITAIDSDIELIILQHPSEVKNAIGTARILNLSLPQCQIIIGENFTEDSMLNTLLNDPIRQCFLLYPSDDSVTADSLVNDKHGDIATNVEKMKSTVNMKRTFILLDGTWRKAFKMYQSSRNLQSIPAVRIDAQQASQYTIRQTKIEGGLSTVEAGFLLLSTLEQDAKKYQPLMSAFEYMINFQIAQMPDGLFNKNYR</sequence>
<dbReference type="GO" id="GO:0016432">
    <property type="term" value="F:tRNA-uridine aminocarboxypropyltransferase activity"/>
    <property type="evidence" value="ECO:0007669"/>
    <property type="project" value="UniProtKB-EC"/>
</dbReference>
<dbReference type="InterPro" id="IPR039262">
    <property type="entry name" value="DTWD2/TAPT"/>
</dbReference>
<evidence type="ECO:0000313" key="8">
    <source>
        <dbReference type="Proteomes" id="UP000327424"/>
    </source>
</evidence>
<feature type="domain" description="DTW" evidence="6">
    <location>
        <begin position="3"/>
        <end position="208"/>
    </location>
</feature>
<reference evidence="7 8" key="1">
    <citation type="submission" date="2019-09" db="EMBL/GenBank/DDBJ databases">
        <title>Hybrid Assembly of the complete Genome of the Deep-Sea Bacterium Moritella marina from long Nanopore and Illumina reads.</title>
        <authorList>
            <person name="Magin S."/>
            <person name="Georgoulis A."/>
            <person name="Papadimitriou K."/>
            <person name="Iliakis G."/>
            <person name="Vorgias C.E."/>
        </authorList>
    </citation>
    <scope>NUCLEOTIDE SEQUENCE [LARGE SCALE GENOMIC DNA]</scope>
    <source>
        <strain evidence="7 8">MP-1</strain>
    </source>
</reference>
<dbReference type="OrthoDB" id="268835at2"/>
<evidence type="ECO:0000256" key="4">
    <source>
        <dbReference type="ARBA" id="ARBA00022694"/>
    </source>
</evidence>
<dbReference type="RefSeq" id="WP_019442815.1">
    <property type="nucleotide sequence ID" value="NZ_ALOE01000037.1"/>
</dbReference>
<accession>A0A5J6WJ45</accession>
<keyword evidence="8" id="KW-1185">Reference proteome</keyword>
<organism evidence="7 8">
    <name type="scientific">Moritella marina ATCC 15381</name>
    <dbReference type="NCBI Taxonomy" id="1202962"/>
    <lineage>
        <taxon>Bacteria</taxon>
        <taxon>Pseudomonadati</taxon>
        <taxon>Pseudomonadota</taxon>
        <taxon>Gammaproteobacteria</taxon>
        <taxon>Alteromonadales</taxon>
        <taxon>Moritellaceae</taxon>
        <taxon>Moritella</taxon>
    </lineage>
</organism>
<dbReference type="Pfam" id="PF03942">
    <property type="entry name" value="DTW"/>
    <property type="match status" value="1"/>
</dbReference>
<evidence type="ECO:0000256" key="3">
    <source>
        <dbReference type="ARBA" id="ARBA00022691"/>
    </source>
</evidence>
<dbReference type="KEGG" id="mmaa:FR932_04905"/>
<comment type="similarity">
    <text evidence="5">Belongs to the TDD superfamily. DTWD2 family.</text>
</comment>
<dbReference type="AlphaFoldDB" id="A0A5J6WJ45"/>
<evidence type="ECO:0000256" key="5">
    <source>
        <dbReference type="ARBA" id="ARBA00034489"/>
    </source>
</evidence>
<dbReference type="SMART" id="SM01144">
    <property type="entry name" value="DTW"/>
    <property type="match status" value="1"/>
</dbReference>
<keyword evidence="4" id="KW-0819">tRNA processing</keyword>
<evidence type="ECO:0000256" key="2">
    <source>
        <dbReference type="ARBA" id="ARBA00022679"/>
    </source>
</evidence>
<dbReference type="EMBL" id="CP044399">
    <property type="protein sequence ID" value="QFI37211.1"/>
    <property type="molecule type" value="Genomic_DNA"/>
</dbReference>
<name>A0A5J6WJ45_MORMI</name>
<dbReference type="PANTHER" id="PTHR21392">
    <property type="entry name" value="TRNA-URIDINE AMINOCARBOXYPROPYLTRANSFERASE 2"/>
    <property type="match status" value="1"/>
</dbReference>
<protein>
    <recommendedName>
        <fullName evidence="1">tRNA-uridine aminocarboxypropyltransferase</fullName>
        <ecNumber evidence="1">2.5.1.25</ecNumber>
    </recommendedName>
</protein>
<gene>
    <name evidence="7" type="ORF">FR932_04905</name>
</gene>
<dbReference type="GO" id="GO:0008033">
    <property type="term" value="P:tRNA processing"/>
    <property type="evidence" value="ECO:0007669"/>
    <property type="project" value="UniProtKB-KW"/>
</dbReference>
<dbReference type="Proteomes" id="UP000327424">
    <property type="component" value="Chromosome"/>
</dbReference>
<dbReference type="PANTHER" id="PTHR21392:SF0">
    <property type="entry name" value="TRNA-URIDINE AMINOCARBOXYPROPYLTRANSFERASE 2"/>
    <property type="match status" value="1"/>
</dbReference>
<dbReference type="InterPro" id="IPR005636">
    <property type="entry name" value="DTW"/>
</dbReference>
<evidence type="ECO:0000259" key="6">
    <source>
        <dbReference type="SMART" id="SM01144"/>
    </source>
</evidence>
<keyword evidence="3" id="KW-0949">S-adenosyl-L-methionine</keyword>
<keyword evidence="2" id="KW-0808">Transferase</keyword>
<evidence type="ECO:0000313" key="7">
    <source>
        <dbReference type="EMBL" id="QFI37211.1"/>
    </source>
</evidence>
<dbReference type="EC" id="2.5.1.25" evidence="1"/>
<evidence type="ECO:0000256" key="1">
    <source>
        <dbReference type="ARBA" id="ARBA00012386"/>
    </source>
</evidence>
<proteinExistence type="inferred from homology"/>